<dbReference type="EMBL" id="JAIWYP010000008">
    <property type="protein sequence ID" value="KAH3790804.1"/>
    <property type="molecule type" value="Genomic_DNA"/>
</dbReference>
<keyword evidence="2 4" id="KW-0863">Zinc-finger</keyword>
<name>A0A9D4IZX4_DREPO</name>
<protein>
    <submittedName>
        <fullName evidence="8">Uncharacterized protein</fullName>
    </submittedName>
</protein>
<gene>
    <name evidence="8" type="ORF">DPMN_169011</name>
</gene>
<dbReference type="AlphaFoldDB" id="A0A9D4IZX4"/>
<dbReference type="InterPro" id="IPR000315">
    <property type="entry name" value="Znf_B-box"/>
</dbReference>
<feature type="domain" description="B box-type" evidence="7">
    <location>
        <begin position="161"/>
        <end position="203"/>
    </location>
</feature>
<feature type="domain" description="RING-type" evidence="6">
    <location>
        <begin position="15"/>
        <end position="58"/>
    </location>
</feature>
<evidence type="ECO:0000256" key="2">
    <source>
        <dbReference type="ARBA" id="ARBA00022771"/>
    </source>
</evidence>
<keyword evidence="5" id="KW-0175">Coiled coil</keyword>
<organism evidence="8 9">
    <name type="scientific">Dreissena polymorpha</name>
    <name type="common">Zebra mussel</name>
    <name type="synonym">Mytilus polymorpha</name>
    <dbReference type="NCBI Taxonomy" id="45954"/>
    <lineage>
        <taxon>Eukaryota</taxon>
        <taxon>Metazoa</taxon>
        <taxon>Spiralia</taxon>
        <taxon>Lophotrochozoa</taxon>
        <taxon>Mollusca</taxon>
        <taxon>Bivalvia</taxon>
        <taxon>Autobranchia</taxon>
        <taxon>Heteroconchia</taxon>
        <taxon>Euheterodonta</taxon>
        <taxon>Imparidentia</taxon>
        <taxon>Neoheterodontei</taxon>
        <taxon>Myida</taxon>
        <taxon>Dreissenoidea</taxon>
        <taxon>Dreissenidae</taxon>
        <taxon>Dreissena</taxon>
    </lineage>
</organism>
<dbReference type="PANTHER" id="PTHR25462:SF296">
    <property type="entry name" value="MEIOTIC P26, ISOFORM F"/>
    <property type="match status" value="1"/>
</dbReference>
<evidence type="ECO:0000259" key="6">
    <source>
        <dbReference type="PROSITE" id="PS50089"/>
    </source>
</evidence>
<evidence type="ECO:0000313" key="8">
    <source>
        <dbReference type="EMBL" id="KAH3790804.1"/>
    </source>
</evidence>
<dbReference type="Pfam" id="PF00643">
    <property type="entry name" value="zf-B_box"/>
    <property type="match status" value="1"/>
</dbReference>
<dbReference type="InterPro" id="IPR013083">
    <property type="entry name" value="Znf_RING/FYVE/PHD"/>
</dbReference>
<dbReference type="Gene3D" id="3.30.160.60">
    <property type="entry name" value="Classic Zinc Finger"/>
    <property type="match status" value="1"/>
</dbReference>
<evidence type="ECO:0000256" key="3">
    <source>
        <dbReference type="ARBA" id="ARBA00022833"/>
    </source>
</evidence>
<evidence type="ECO:0000256" key="4">
    <source>
        <dbReference type="PROSITE-ProRule" id="PRU00024"/>
    </source>
</evidence>
<dbReference type="PROSITE" id="PS50089">
    <property type="entry name" value="ZF_RING_2"/>
    <property type="match status" value="1"/>
</dbReference>
<dbReference type="SMART" id="SM00184">
    <property type="entry name" value="RING"/>
    <property type="match status" value="1"/>
</dbReference>
<dbReference type="PANTHER" id="PTHR25462">
    <property type="entry name" value="BONUS, ISOFORM C-RELATED"/>
    <property type="match status" value="1"/>
</dbReference>
<dbReference type="Pfam" id="PF13445">
    <property type="entry name" value="zf-RING_UBOX"/>
    <property type="match status" value="1"/>
</dbReference>
<dbReference type="SUPFAM" id="SSF57850">
    <property type="entry name" value="RING/U-box"/>
    <property type="match status" value="1"/>
</dbReference>
<dbReference type="InterPro" id="IPR017907">
    <property type="entry name" value="Znf_RING_CS"/>
</dbReference>
<dbReference type="InterPro" id="IPR001841">
    <property type="entry name" value="Znf_RING"/>
</dbReference>
<feature type="coiled-coil region" evidence="5">
    <location>
        <begin position="249"/>
        <end position="306"/>
    </location>
</feature>
<keyword evidence="9" id="KW-1185">Reference proteome</keyword>
<dbReference type="PROSITE" id="PS00518">
    <property type="entry name" value="ZF_RING_1"/>
    <property type="match status" value="1"/>
</dbReference>
<dbReference type="SUPFAM" id="SSF57845">
    <property type="entry name" value="B-box zinc-binding domain"/>
    <property type="match status" value="1"/>
</dbReference>
<comment type="caution">
    <text evidence="8">The sequence shown here is derived from an EMBL/GenBank/DDBJ whole genome shotgun (WGS) entry which is preliminary data.</text>
</comment>
<keyword evidence="1" id="KW-0479">Metal-binding</keyword>
<feature type="domain" description="B box-type" evidence="7">
    <location>
        <begin position="101"/>
        <end position="148"/>
    </location>
</feature>
<accession>A0A9D4IZX4</accession>
<dbReference type="Gene3D" id="3.30.40.10">
    <property type="entry name" value="Zinc/RING finger domain, C3HC4 (zinc finger)"/>
    <property type="match status" value="1"/>
</dbReference>
<reference evidence="8" key="1">
    <citation type="journal article" date="2019" name="bioRxiv">
        <title>The Genome of the Zebra Mussel, Dreissena polymorpha: A Resource for Invasive Species Research.</title>
        <authorList>
            <person name="McCartney M.A."/>
            <person name="Auch B."/>
            <person name="Kono T."/>
            <person name="Mallez S."/>
            <person name="Zhang Y."/>
            <person name="Obille A."/>
            <person name="Becker A."/>
            <person name="Abrahante J.E."/>
            <person name="Garbe J."/>
            <person name="Badalamenti J.P."/>
            <person name="Herman A."/>
            <person name="Mangelson H."/>
            <person name="Liachko I."/>
            <person name="Sullivan S."/>
            <person name="Sone E.D."/>
            <person name="Koren S."/>
            <person name="Silverstein K.A.T."/>
            <person name="Beckman K.B."/>
            <person name="Gohl D.M."/>
        </authorList>
    </citation>
    <scope>NUCLEOTIDE SEQUENCE</scope>
    <source>
        <strain evidence="8">Duluth1</strain>
        <tissue evidence="8">Whole animal</tissue>
    </source>
</reference>
<proteinExistence type="predicted"/>
<reference evidence="8" key="2">
    <citation type="submission" date="2020-11" db="EMBL/GenBank/DDBJ databases">
        <authorList>
            <person name="McCartney M.A."/>
            <person name="Auch B."/>
            <person name="Kono T."/>
            <person name="Mallez S."/>
            <person name="Becker A."/>
            <person name="Gohl D.M."/>
            <person name="Silverstein K.A.T."/>
            <person name="Koren S."/>
            <person name="Bechman K.B."/>
            <person name="Herman A."/>
            <person name="Abrahante J.E."/>
            <person name="Garbe J."/>
        </authorList>
    </citation>
    <scope>NUCLEOTIDE SEQUENCE</scope>
    <source>
        <strain evidence="8">Duluth1</strain>
        <tissue evidence="8">Whole animal</tissue>
    </source>
</reference>
<dbReference type="Proteomes" id="UP000828390">
    <property type="component" value="Unassembled WGS sequence"/>
</dbReference>
<dbReference type="InterPro" id="IPR047153">
    <property type="entry name" value="TRIM45/56/19-like"/>
</dbReference>
<evidence type="ECO:0000313" key="9">
    <source>
        <dbReference type="Proteomes" id="UP000828390"/>
    </source>
</evidence>
<dbReference type="InterPro" id="IPR027370">
    <property type="entry name" value="Znf-RING_euk"/>
</dbReference>
<dbReference type="CDD" id="cd19756">
    <property type="entry name" value="Bbox2"/>
    <property type="match status" value="1"/>
</dbReference>
<dbReference type="PROSITE" id="PS50119">
    <property type="entry name" value="ZF_BBOX"/>
    <property type="match status" value="2"/>
</dbReference>
<evidence type="ECO:0000256" key="1">
    <source>
        <dbReference type="ARBA" id="ARBA00022723"/>
    </source>
</evidence>
<keyword evidence="3" id="KW-0862">Zinc</keyword>
<evidence type="ECO:0000256" key="5">
    <source>
        <dbReference type="SAM" id="Coils"/>
    </source>
</evidence>
<evidence type="ECO:0000259" key="7">
    <source>
        <dbReference type="PROSITE" id="PS50119"/>
    </source>
</evidence>
<dbReference type="GO" id="GO:0008270">
    <property type="term" value="F:zinc ion binding"/>
    <property type="evidence" value="ECO:0007669"/>
    <property type="project" value="UniProtKB-KW"/>
</dbReference>
<sequence>MATKEGNLSENAFTCSICLEEFRKPRSLPCGHSFCHECLCEYLKKFEGKSEMPCPLCRNATHTETPITLDSIVQWVEKFPLFDVLPGNKTSKSEFSLPTKQSCQACAIEQKSVEANLYCLDCCEHLCNTCAETHTKFKLNRNHKISLSEKAPSSKVVELLLEIGRCPNHENETAEYICKDQNQPCCGKCAITSHRKCEEVLTIFDVAKENNTLADRIANYTQKLEEKMMLTLDLSHRVKEEPSRIESCSERIEKQLTEIKVQLDEAFERLRNKVIGEVMSIKSKLLDQAKGNLQDVCVKLEDIRRKQAELEDVLSHGNEVHKYLYMLKQTPVDDVKWGWSTPYTGYHTVYKPVEYISYPSRAQRSFFQMQEPTSIRILQYVELGITFKENTPLSSIIEQIDNLLIVEQDSRAHTI</sequence>